<dbReference type="Proteomes" id="UP000030392">
    <property type="component" value="Unassembled WGS sequence"/>
</dbReference>
<proteinExistence type="predicted"/>
<accession>A0A0A2C6U8</accession>
<dbReference type="InterPro" id="IPR000073">
    <property type="entry name" value="AB_hydrolase_1"/>
</dbReference>
<dbReference type="Pfam" id="PF00561">
    <property type="entry name" value="Abhydrolase_1"/>
    <property type="match status" value="1"/>
</dbReference>
<dbReference type="Gene3D" id="3.40.50.1820">
    <property type="entry name" value="alpha/beta hydrolase"/>
    <property type="match status" value="1"/>
</dbReference>
<evidence type="ECO:0000259" key="1">
    <source>
        <dbReference type="Pfam" id="PF00561"/>
    </source>
</evidence>
<dbReference type="EMBL" id="JNAX01000007">
    <property type="protein sequence ID" value="KGG21277.1"/>
    <property type="molecule type" value="Genomic_DNA"/>
</dbReference>
<name>A0A0A2C6U8_PROMR</name>
<dbReference type="PANTHER" id="PTHR46438:SF2">
    <property type="entry name" value="ALPHA_BETA-HYDROLASES SUPERFAMILY PROTEIN"/>
    <property type="match status" value="1"/>
</dbReference>
<feature type="domain" description="AB hydrolase-1" evidence="1">
    <location>
        <begin position="41"/>
        <end position="303"/>
    </location>
</feature>
<dbReference type="InterPro" id="IPR000639">
    <property type="entry name" value="Epox_hydrolase-like"/>
</dbReference>
<dbReference type="SUPFAM" id="SSF53474">
    <property type="entry name" value="alpha/beta-Hydrolases"/>
    <property type="match status" value="1"/>
</dbReference>
<dbReference type="PANTHER" id="PTHR46438">
    <property type="entry name" value="ALPHA/BETA-HYDROLASES SUPERFAMILY PROTEIN"/>
    <property type="match status" value="1"/>
</dbReference>
<evidence type="ECO:0000313" key="3">
    <source>
        <dbReference type="Proteomes" id="UP000030392"/>
    </source>
</evidence>
<organism evidence="2 3">
    <name type="scientific">Prochlorococcus marinus str. PAC1</name>
    <dbReference type="NCBI Taxonomy" id="59924"/>
    <lineage>
        <taxon>Bacteria</taxon>
        <taxon>Bacillati</taxon>
        <taxon>Cyanobacteriota</taxon>
        <taxon>Cyanophyceae</taxon>
        <taxon>Synechococcales</taxon>
        <taxon>Prochlorococcaceae</taxon>
        <taxon>Prochlorococcus</taxon>
    </lineage>
</organism>
<sequence length="323" mass="36632">MQQNILNKEPLMGSAHWGESKYWSYKDLRVHFRVTGEESNPPIVLIHGFGASSDHWRNNAEIFASEGFRVFGIDLIGFGKSEQNLQGKIKHLENQFWANQLASFLDEIVDIQKNGKVILIGNSLGALTAITTLSNRPELIKTIIAAPLPEPVFVNPIKFSFPNWLLKVKSFLIKIFFHLFPLKTLVNLISRTKLITFALQSAYFRSILNDTPLKRIVTVPAQRVSASKALRAMCIGMSNRPNSAKGPSIIEKIQNLPNRPPILLIWGKQDKLIPIFLAKKLIKLHPWLKLTVVNEAGHCPHDELPKHFNQIVMKWLKNLKTSK</sequence>
<reference evidence="3" key="1">
    <citation type="journal article" date="2014" name="Sci. Data">
        <title>Genomes of diverse isolates of the marine cyanobacterium Prochlorococcus.</title>
        <authorList>
            <person name="Biller S."/>
            <person name="Berube P."/>
            <person name="Thompson J."/>
            <person name="Kelly L."/>
            <person name="Roggensack S."/>
            <person name="Awad L."/>
            <person name="Roache-Johnson K."/>
            <person name="Ding H."/>
            <person name="Giovannoni S.J."/>
            <person name="Moore L.R."/>
            <person name="Chisholm S.W."/>
        </authorList>
    </citation>
    <scope>NUCLEOTIDE SEQUENCE [LARGE SCALE GENOMIC DNA]</scope>
    <source>
        <strain evidence="3">PAC1</strain>
    </source>
</reference>
<dbReference type="PRINTS" id="PR00412">
    <property type="entry name" value="EPOXHYDRLASE"/>
</dbReference>
<dbReference type="InterPro" id="IPR029058">
    <property type="entry name" value="AB_hydrolase_fold"/>
</dbReference>
<dbReference type="RefSeq" id="WP_036905009.1">
    <property type="nucleotide sequence ID" value="NZ_CP138967.1"/>
</dbReference>
<keyword evidence="2" id="KW-0378">Hydrolase</keyword>
<comment type="caution">
    <text evidence="2">The sequence shown here is derived from an EMBL/GenBank/DDBJ whole genome shotgun (WGS) entry which is preliminary data.</text>
</comment>
<gene>
    <name evidence="2" type="ORF">EV03_0611</name>
</gene>
<dbReference type="AlphaFoldDB" id="A0A0A2C6U8"/>
<dbReference type="PRINTS" id="PR00111">
    <property type="entry name" value="ABHYDROLASE"/>
</dbReference>
<evidence type="ECO:0000313" key="2">
    <source>
        <dbReference type="EMBL" id="KGG21277.1"/>
    </source>
</evidence>
<protein>
    <submittedName>
        <fullName evidence="2">Putative alpha/beta hydrolase</fullName>
    </submittedName>
</protein>
<dbReference type="GO" id="GO:0016787">
    <property type="term" value="F:hydrolase activity"/>
    <property type="evidence" value="ECO:0007669"/>
    <property type="project" value="UniProtKB-KW"/>
</dbReference>